<reference evidence="1 2" key="1">
    <citation type="submission" date="2017-04" db="EMBL/GenBank/DDBJ databases">
        <authorList>
            <person name="Afonso C.L."/>
            <person name="Miller P.J."/>
            <person name="Scott M.A."/>
            <person name="Spackman E."/>
            <person name="Goraichik I."/>
            <person name="Dimitrov K.M."/>
            <person name="Suarez D.L."/>
            <person name="Swayne D.E."/>
        </authorList>
    </citation>
    <scope>NUCLEOTIDE SEQUENCE [LARGE SCALE GENOMIC DNA]</scope>
    <source>
        <strain evidence="1 2">DSM 26133</strain>
    </source>
</reference>
<dbReference type="EMBL" id="FWYF01000001">
    <property type="protein sequence ID" value="SMD32365.1"/>
    <property type="molecule type" value="Genomic_DNA"/>
</dbReference>
<proteinExistence type="predicted"/>
<dbReference type="AlphaFoldDB" id="A0A1W2G6S5"/>
<name>A0A1W2G6S5_REIFA</name>
<keyword evidence="2" id="KW-1185">Reference proteome</keyword>
<accession>A0A1W2G6S5</accession>
<evidence type="ECO:0000313" key="2">
    <source>
        <dbReference type="Proteomes" id="UP000192472"/>
    </source>
</evidence>
<protein>
    <submittedName>
        <fullName evidence="1">Uncharacterized protein</fullName>
    </submittedName>
</protein>
<evidence type="ECO:0000313" key="1">
    <source>
        <dbReference type="EMBL" id="SMD32365.1"/>
    </source>
</evidence>
<dbReference type="Proteomes" id="UP000192472">
    <property type="component" value="Unassembled WGS sequence"/>
</dbReference>
<organism evidence="1 2">
    <name type="scientific">Reichenbachiella faecimaris</name>
    <dbReference type="NCBI Taxonomy" id="692418"/>
    <lineage>
        <taxon>Bacteria</taxon>
        <taxon>Pseudomonadati</taxon>
        <taxon>Bacteroidota</taxon>
        <taxon>Cytophagia</taxon>
        <taxon>Cytophagales</taxon>
        <taxon>Reichenbachiellaceae</taxon>
        <taxon>Reichenbachiella</taxon>
    </lineage>
</organism>
<gene>
    <name evidence="1" type="ORF">SAMN04488029_0710</name>
</gene>
<sequence>MEITNIKSHRNAMAFTPQFTPALYFQNMFMAVLLNLDSYKAKLLCKAVFSFDYKFAASGW</sequence>